<dbReference type="AlphaFoldDB" id="A0A2J6NPS8"/>
<sequence>MIIYTDTNLFLSPAQTLVNTVNTVGVMGRGIAKDFKHYYPRMFEHYRTICRAHQLDVGQLILSKEEPVLWRRKPTGQQRERWVLNFPTKRHWRAKSKLDYVENGLEKFVKTYAQRGIKSVSFPQLGVGNGGLKWPVVQEMMEDYLGSLDIPVYIHIYHPHTDHYDQDDKKAIEANLNVAHDAWRQCEAVLAAGFDQDPNVNVDGVVLPGNETYDRAQALAGTKELRLIDQERPAIWLQRDSHSAEPQVEQLELDI</sequence>
<dbReference type="InterPro" id="IPR043472">
    <property type="entry name" value="Macro_dom-like"/>
</dbReference>
<name>A0A2J6NPS8_9LACO</name>
<evidence type="ECO:0000313" key="4">
    <source>
        <dbReference type="Proteomes" id="UP000239920"/>
    </source>
</evidence>
<evidence type="ECO:0000256" key="1">
    <source>
        <dbReference type="ARBA" id="ARBA00035885"/>
    </source>
</evidence>
<dbReference type="SUPFAM" id="SSF52949">
    <property type="entry name" value="Macro domain-like"/>
    <property type="match status" value="1"/>
</dbReference>
<dbReference type="PROSITE" id="PS51154">
    <property type="entry name" value="MACRO"/>
    <property type="match status" value="1"/>
</dbReference>
<comment type="catalytic activity">
    <reaction evidence="1">
        <text>an N-(ADP-alpha-D-ribosyl)-thymidine in DNA + H2O = a thymidine in DNA + ADP-D-ribose</text>
        <dbReference type="Rhea" id="RHEA:71655"/>
        <dbReference type="Rhea" id="RHEA-COMP:13556"/>
        <dbReference type="Rhea" id="RHEA-COMP:18051"/>
        <dbReference type="ChEBI" id="CHEBI:15377"/>
        <dbReference type="ChEBI" id="CHEBI:57967"/>
        <dbReference type="ChEBI" id="CHEBI:137386"/>
        <dbReference type="ChEBI" id="CHEBI:191199"/>
    </reaction>
    <physiologicalReaction direction="left-to-right" evidence="1">
        <dbReference type="Rhea" id="RHEA:71656"/>
    </physiologicalReaction>
</comment>
<accession>A0A2J6NPS8</accession>
<dbReference type="PANTHER" id="PTHR12521">
    <property type="entry name" value="PROTEIN C6ORF130"/>
    <property type="match status" value="1"/>
</dbReference>
<proteinExistence type="predicted"/>
<reference evidence="3 4" key="1">
    <citation type="submission" date="2017-09" db="EMBL/GenBank/DDBJ databases">
        <title>Bacterial strain isolated from the female urinary microbiota.</title>
        <authorList>
            <person name="Thomas-White K."/>
            <person name="Kumar N."/>
            <person name="Forster S."/>
            <person name="Putonti C."/>
            <person name="Lawley T."/>
            <person name="Wolfe A.J."/>
        </authorList>
    </citation>
    <scope>NUCLEOTIDE SEQUENCE [LARGE SCALE GENOMIC DNA]</scope>
    <source>
        <strain evidence="3 4">UMB0683</strain>
    </source>
</reference>
<dbReference type="Proteomes" id="UP000239920">
    <property type="component" value="Unassembled WGS sequence"/>
</dbReference>
<dbReference type="CDD" id="cd02901">
    <property type="entry name" value="Macro_Poa1p-like"/>
    <property type="match status" value="1"/>
</dbReference>
<dbReference type="InterPro" id="IPR050892">
    <property type="entry name" value="ADP-ribose_metab_enzymes"/>
</dbReference>
<dbReference type="RefSeq" id="WP_104687898.1">
    <property type="nucleotide sequence ID" value="NZ_JBKTHY010000003.1"/>
</dbReference>
<dbReference type="Pfam" id="PF01661">
    <property type="entry name" value="Macro"/>
    <property type="match status" value="1"/>
</dbReference>
<evidence type="ECO:0000313" key="3">
    <source>
        <dbReference type="EMBL" id="PMB83337.1"/>
    </source>
</evidence>
<dbReference type="GO" id="GO:0140291">
    <property type="term" value="P:peptidyl-glutamate ADP-deribosylation"/>
    <property type="evidence" value="ECO:0007669"/>
    <property type="project" value="TreeGrafter"/>
</dbReference>
<gene>
    <name evidence="3" type="ORF">CK797_00645</name>
</gene>
<protein>
    <recommendedName>
        <fullName evidence="2">Macro domain-containing protein</fullName>
    </recommendedName>
</protein>
<dbReference type="EMBL" id="PNFV01000001">
    <property type="protein sequence ID" value="PMB83337.1"/>
    <property type="molecule type" value="Genomic_DNA"/>
</dbReference>
<comment type="caution">
    <text evidence="3">The sequence shown here is derived from an EMBL/GenBank/DDBJ whole genome shotgun (WGS) entry which is preliminary data.</text>
</comment>
<evidence type="ECO:0000259" key="2">
    <source>
        <dbReference type="PROSITE" id="PS51154"/>
    </source>
</evidence>
<dbReference type="OrthoDB" id="9780211at2"/>
<dbReference type="Gene3D" id="3.40.220.10">
    <property type="entry name" value="Leucine Aminopeptidase, subunit E, domain 1"/>
    <property type="match status" value="1"/>
</dbReference>
<feature type="domain" description="Macro" evidence="2">
    <location>
        <begin position="1"/>
        <end position="161"/>
    </location>
</feature>
<dbReference type="InterPro" id="IPR002589">
    <property type="entry name" value="Macro_dom"/>
</dbReference>
<dbReference type="SMART" id="SM00506">
    <property type="entry name" value="A1pp"/>
    <property type="match status" value="1"/>
</dbReference>
<organism evidence="3 4">
    <name type="scientific">Limosilactobacillus pontis</name>
    <dbReference type="NCBI Taxonomy" id="35787"/>
    <lineage>
        <taxon>Bacteria</taxon>
        <taxon>Bacillati</taxon>
        <taxon>Bacillota</taxon>
        <taxon>Bacilli</taxon>
        <taxon>Lactobacillales</taxon>
        <taxon>Lactobacillaceae</taxon>
        <taxon>Limosilactobacillus</taxon>
    </lineage>
</organism>
<dbReference type="PANTHER" id="PTHR12521:SF0">
    <property type="entry name" value="ADP-RIBOSE GLYCOHYDROLASE OARD1"/>
    <property type="match status" value="1"/>
</dbReference>